<organism evidence="1 2">
    <name type="scientific">Pleuronectes platessa</name>
    <name type="common">European plaice</name>
    <dbReference type="NCBI Taxonomy" id="8262"/>
    <lineage>
        <taxon>Eukaryota</taxon>
        <taxon>Metazoa</taxon>
        <taxon>Chordata</taxon>
        <taxon>Craniata</taxon>
        <taxon>Vertebrata</taxon>
        <taxon>Euteleostomi</taxon>
        <taxon>Actinopterygii</taxon>
        <taxon>Neopterygii</taxon>
        <taxon>Teleostei</taxon>
        <taxon>Neoteleostei</taxon>
        <taxon>Acanthomorphata</taxon>
        <taxon>Carangaria</taxon>
        <taxon>Pleuronectiformes</taxon>
        <taxon>Pleuronectoidei</taxon>
        <taxon>Pleuronectidae</taxon>
        <taxon>Pleuronectes</taxon>
    </lineage>
</organism>
<accession>A0A9N7UD67</accession>
<evidence type="ECO:0000313" key="1">
    <source>
        <dbReference type="EMBL" id="CAB1429245.1"/>
    </source>
</evidence>
<comment type="caution">
    <text evidence="1">The sequence shown here is derived from an EMBL/GenBank/DDBJ whole genome shotgun (WGS) entry which is preliminary data.</text>
</comment>
<keyword evidence="2" id="KW-1185">Reference proteome</keyword>
<evidence type="ECO:0000313" key="2">
    <source>
        <dbReference type="Proteomes" id="UP001153269"/>
    </source>
</evidence>
<proteinExistence type="predicted"/>
<name>A0A9N7UD67_PLEPL</name>
<dbReference type="Proteomes" id="UP001153269">
    <property type="component" value="Unassembled WGS sequence"/>
</dbReference>
<protein>
    <submittedName>
        <fullName evidence="1">Uncharacterized protein</fullName>
    </submittedName>
</protein>
<dbReference type="EMBL" id="CADEAL010001114">
    <property type="protein sequence ID" value="CAB1429245.1"/>
    <property type="molecule type" value="Genomic_DNA"/>
</dbReference>
<gene>
    <name evidence="1" type="ORF">PLEPLA_LOCUS17221</name>
</gene>
<dbReference type="AlphaFoldDB" id="A0A9N7UD67"/>
<reference evidence="1" key="1">
    <citation type="submission" date="2020-03" db="EMBL/GenBank/DDBJ databases">
        <authorList>
            <person name="Weist P."/>
        </authorList>
    </citation>
    <scope>NUCLEOTIDE SEQUENCE</scope>
</reference>
<sequence>MFPIDPRQAALASASNTCTAGIVTFRFPSPCSPHWAEWPCKVSTELSGARRGAEYKLTPPAIPPPTPLDISKGRRTERSYPSAAGVTVSLQNHTSACSTGLEGARRASCGVKLVPLPKWLLIRVSRLKAKGERFASEKYAARYHWRLPVDHTVACGTVGHDHSTQRASAA</sequence>